<dbReference type="InterPro" id="IPR017972">
    <property type="entry name" value="Cyt_P450_CS"/>
</dbReference>
<dbReference type="PROSITE" id="PS00086">
    <property type="entry name" value="CYTOCHROME_P450"/>
    <property type="match status" value="1"/>
</dbReference>
<evidence type="ECO:0000256" key="13">
    <source>
        <dbReference type="RuleBase" id="RU000461"/>
    </source>
</evidence>
<dbReference type="GO" id="GO:0016020">
    <property type="term" value="C:membrane"/>
    <property type="evidence" value="ECO:0007669"/>
    <property type="project" value="UniProtKB-SubCell"/>
</dbReference>
<dbReference type="AlphaFoldDB" id="A0A9P3GQ79"/>
<dbReference type="InterPro" id="IPR036396">
    <property type="entry name" value="Cyt_P450_sf"/>
</dbReference>
<evidence type="ECO:0000256" key="8">
    <source>
        <dbReference type="ARBA" id="ARBA00023002"/>
    </source>
</evidence>
<keyword evidence="4 12" id="KW-0349">Heme</keyword>
<reference evidence="14 15" key="1">
    <citation type="submission" date="2021-08" db="EMBL/GenBank/DDBJ databases">
        <title>Draft Genome Sequence of Phanerochaete sordida strain YK-624.</title>
        <authorList>
            <person name="Mori T."/>
            <person name="Dohra H."/>
            <person name="Suzuki T."/>
            <person name="Kawagishi H."/>
            <person name="Hirai H."/>
        </authorList>
    </citation>
    <scope>NUCLEOTIDE SEQUENCE [LARGE SCALE GENOMIC DNA]</scope>
    <source>
        <strain evidence="14 15">YK-624</strain>
    </source>
</reference>
<dbReference type="SUPFAM" id="SSF48264">
    <property type="entry name" value="Cytochrome P450"/>
    <property type="match status" value="1"/>
</dbReference>
<sequence>MSSSHALEALSLQAIARLTAYCVGSVSVVLLLNSILSTIRLRHIPTEESSVLPLLSYKGAYDFLRDIRGVFQRGYVKHKGKAFKVAFPDRWIVVVTGRKLLEDLQRLPEGTTSFNHAAGDLTGATHIFGTRMLDDPWHIPLIRDKLTKHLASAFGDIHDEVETAFKELMPHCEEGWVPVHVIKVARDVVARTSNRLFVGLPICRERGYLDLLVQLTVQVAKTRNTLVWVPTALKGIAAKLLSQIDPAIEEGMRYLGPEIQRRMAQMSTFGDNWAEKPDDMLQWIIDGVLERQESMKYVMRTVFLMNFVSIHTTSNSFTHAIYHLAARPELIAPLREEIDTVIAYEGWTKAAMGKMWKLDSFMRESLRHNPINPFSVRRKALRPFTFSDGTFIPKGTILVMPPLATHFDEANYVNAAAFDPWRYVRVKEQDRDPSKHQFITTSPEYIGWGHGKHACPGRFFAANELKAMMAHVITHYDVKLEKGGVRPENVHIAMTISPDPEARVLFRERKSSAPL</sequence>
<proteinExistence type="inferred from homology"/>
<dbReference type="Pfam" id="PF00067">
    <property type="entry name" value="p450"/>
    <property type="match status" value="1"/>
</dbReference>
<feature type="binding site" description="axial binding residue" evidence="12">
    <location>
        <position position="455"/>
    </location>
    <ligand>
        <name>heme</name>
        <dbReference type="ChEBI" id="CHEBI:30413"/>
    </ligand>
    <ligandPart>
        <name>Fe</name>
        <dbReference type="ChEBI" id="CHEBI:18248"/>
    </ligandPart>
</feature>
<dbReference type="Proteomes" id="UP000703269">
    <property type="component" value="Unassembled WGS sequence"/>
</dbReference>
<keyword evidence="5" id="KW-0812">Transmembrane</keyword>
<dbReference type="PANTHER" id="PTHR46206">
    <property type="entry name" value="CYTOCHROME P450"/>
    <property type="match status" value="1"/>
</dbReference>
<accession>A0A9P3GQ79</accession>
<keyword evidence="9 12" id="KW-0408">Iron</keyword>
<name>A0A9P3GQ79_9APHY</name>
<evidence type="ECO:0000256" key="10">
    <source>
        <dbReference type="ARBA" id="ARBA00023033"/>
    </source>
</evidence>
<evidence type="ECO:0000256" key="11">
    <source>
        <dbReference type="ARBA" id="ARBA00023136"/>
    </source>
</evidence>
<evidence type="ECO:0000256" key="9">
    <source>
        <dbReference type="ARBA" id="ARBA00023004"/>
    </source>
</evidence>
<dbReference type="EMBL" id="BPQB01000111">
    <property type="protein sequence ID" value="GJE99517.1"/>
    <property type="molecule type" value="Genomic_DNA"/>
</dbReference>
<evidence type="ECO:0000313" key="15">
    <source>
        <dbReference type="Proteomes" id="UP000703269"/>
    </source>
</evidence>
<dbReference type="GO" id="GO:0005506">
    <property type="term" value="F:iron ion binding"/>
    <property type="evidence" value="ECO:0007669"/>
    <property type="project" value="InterPro"/>
</dbReference>
<dbReference type="GO" id="GO:0004497">
    <property type="term" value="F:monooxygenase activity"/>
    <property type="evidence" value="ECO:0007669"/>
    <property type="project" value="UniProtKB-KW"/>
</dbReference>
<evidence type="ECO:0000313" key="14">
    <source>
        <dbReference type="EMBL" id="GJE99517.1"/>
    </source>
</evidence>
<gene>
    <name evidence="14" type="ORF">PsYK624_157830</name>
</gene>
<comment type="caution">
    <text evidence="14">The sequence shown here is derived from an EMBL/GenBank/DDBJ whole genome shotgun (WGS) entry which is preliminary data.</text>
</comment>
<dbReference type="GO" id="GO:0020037">
    <property type="term" value="F:heme binding"/>
    <property type="evidence" value="ECO:0007669"/>
    <property type="project" value="InterPro"/>
</dbReference>
<keyword evidence="6 12" id="KW-0479">Metal-binding</keyword>
<keyword evidence="15" id="KW-1185">Reference proteome</keyword>
<dbReference type="CDD" id="cd11041">
    <property type="entry name" value="CYP503A1-like"/>
    <property type="match status" value="1"/>
</dbReference>
<evidence type="ECO:0000256" key="6">
    <source>
        <dbReference type="ARBA" id="ARBA00022723"/>
    </source>
</evidence>
<keyword evidence="10 13" id="KW-0503">Monooxygenase</keyword>
<protein>
    <submittedName>
        <fullName evidence="14">Cytochrome P450</fullName>
    </submittedName>
</protein>
<dbReference type="OrthoDB" id="1844152at2759"/>
<dbReference type="PRINTS" id="PR00463">
    <property type="entry name" value="EP450I"/>
</dbReference>
<evidence type="ECO:0000256" key="5">
    <source>
        <dbReference type="ARBA" id="ARBA00022692"/>
    </source>
</evidence>
<keyword evidence="7" id="KW-1133">Transmembrane helix</keyword>
<evidence type="ECO:0000256" key="7">
    <source>
        <dbReference type="ARBA" id="ARBA00022989"/>
    </source>
</evidence>
<evidence type="ECO:0000256" key="12">
    <source>
        <dbReference type="PIRSR" id="PIRSR602401-1"/>
    </source>
</evidence>
<dbReference type="Gene3D" id="1.10.630.10">
    <property type="entry name" value="Cytochrome P450"/>
    <property type="match status" value="1"/>
</dbReference>
<evidence type="ECO:0000256" key="2">
    <source>
        <dbReference type="ARBA" id="ARBA00004370"/>
    </source>
</evidence>
<evidence type="ECO:0000256" key="4">
    <source>
        <dbReference type="ARBA" id="ARBA00022617"/>
    </source>
</evidence>
<comment type="subcellular location">
    <subcellularLocation>
        <location evidence="2">Membrane</location>
    </subcellularLocation>
</comment>
<organism evidence="14 15">
    <name type="scientific">Phanerochaete sordida</name>
    <dbReference type="NCBI Taxonomy" id="48140"/>
    <lineage>
        <taxon>Eukaryota</taxon>
        <taxon>Fungi</taxon>
        <taxon>Dikarya</taxon>
        <taxon>Basidiomycota</taxon>
        <taxon>Agaricomycotina</taxon>
        <taxon>Agaricomycetes</taxon>
        <taxon>Polyporales</taxon>
        <taxon>Phanerochaetaceae</taxon>
        <taxon>Phanerochaete</taxon>
    </lineage>
</organism>
<keyword evidence="11" id="KW-0472">Membrane</keyword>
<dbReference type="InterPro" id="IPR001128">
    <property type="entry name" value="Cyt_P450"/>
</dbReference>
<evidence type="ECO:0000256" key="3">
    <source>
        <dbReference type="ARBA" id="ARBA00010617"/>
    </source>
</evidence>
<comment type="cofactor">
    <cofactor evidence="1 12">
        <name>heme</name>
        <dbReference type="ChEBI" id="CHEBI:30413"/>
    </cofactor>
</comment>
<dbReference type="InterPro" id="IPR002401">
    <property type="entry name" value="Cyt_P450_E_grp-I"/>
</dbReference>
<evidence type="ECO:0000256" key="1">
    <source>
        <dbReference type="ARBA" id="ARBA00001971"/>
    </source>
</evidence>
<keyword evidence="8 13" id="KW-0560">Oxidoreductase</keyword>
<dbReference type="PANTHER" id="PTHR46206:SF5">
    <property type="entry name" value="P450, PUTATIVE (EUROFUNG)-RELATED"/>
    <property type="match status" value="1"/>
</dbReference>
<comment type="similarity">
    <text evidence="3 13">Belongs to the cytochrome P450 family.</text>
</comment>
<dbReference type="GO" id="GO:0016705">
    <property type="term" value="F:oxidoreductase activity, acting on paired donors, with incorporation or reduction of molecular oxygen"/>
    <property type="evidence" value="ECO:0007669"/>
    <property type="project" value="InterPro"/>
</dbReference>